<proteinExistence type="predicted"/>
<evidence type="ECO:0000259" key="1">
    <source>
        <dbReference type="PROSITE" id="PS50075"/>
    </source>
</evidence>
<reference evidence="2" key="1">
    <citation type="submission" date="2018-06" db="EMBL/GenBank/DDBJ databases">
        <authorList>
            <person name="Zhirakovskaya E."/>
        </authorList>
    </citation>
    <scope>NUCLEOTIDE SEQUENCE</scope>
</reference>
<dbReference type="NCBIfam" id="NF006617">
    <property type="entry name" value="PRK09184.1"/>
    <property type="match status" value="1"/>
</dbReference>
<dbReference type="SUPFAM" id="SSF47336">
    <property type="entry name" value="ACP-like"/>
    <property type="match status" value="1"/>
</dbReference>
<dbReference type="AlphaFoldDB" id="A0A3B0VSW3"/>
<dbReference type="Gene3D" id="1.10.1200.10">
    <property type="entry name" value="ACP-like"/>
    <property type="match status" value="1"/>
</dbReference>
<protein>
    <recommendedName>
        <fullName evidence="1">Carrier domain-containing protein</fullName>
    </recommendedName>
</protein>
<name>A0A3B0VSW3_9ZZZZ</name>
<organism evidence="2">
    <name type="scientific">hydrothermal vent metagenome</name>
    <dbReference type="NCBI Taxonomy" id="652676"/>
    <lineage>
        <taxon>unclassified sequences</taxon>
        <taxon>metagenomes</taxon>
        <taxon>ecological metagenomes</taxon>
    </lineage>
</organism>
<accession>A0A3B0VSW3</accession>
<dbReference type="InterPro" id="IPR036736">
    <property type="entry name" value="ACP-like_sf"/>
</dbReference>
<evidence type="ECO:0000313" key="2">
    <source>
        <dbReference type="EMBL" id="VAW46061.1"/>
    </source>
</evidence>
<dbReference type="Pfam" id="PF00550">
    <property type="entry name" value="PP-binding"/>
    <property type="match status" value="1"/>
</dbReference>
<gene>
    <name evidence="2" type="ORF">MNBD_GAMMA03-193</name>
</gene>
<dbReference type="PROSITE" id="PS50075">
    <property type="entry name" value="CARRIER"/>
    <property type="match status" value="1"/>
</dbReference>
<dbReference type="EMBL" id="UOFC01000085">
    <property type="protein sequence ID" value="VAW46061.1"/>
    <property type="molecule type" value="Genomic_DNA"/>
</dbReference>
<sequence length="85" mass="9220">MLSVEQLEIANLIIEAVNLEDIEASEIDPQAPIFNNGLGLDSIDALEISLALSKKYGIKIKSSDKNINDIFSSVAVLTDFVQANK</sequence>
<dbReference type="InterPro" id="IPR009081">
    <property type="entry name" value="PP-bd_ACP"/>
</dbReference>
<feature type="domain" description="Carrier" evidence="1">
    <location>
        <begin position="3"/>
        <end position="85"/>
    </location>
</feature>